<dbReference type="PANTHER" id="PTHR42686:SF1">
    <property type="entry name" value="GH17980P-RELATED"/>
    <property type="match status" value="1"/>
</dbReference>
<dbReference type="EC" id="1.1.1.107" evidence="2"/>
<sequence>MQAAWDGGVRYFDAAPWYGRGLSEHRVGDFLIDKPRDDFVLTTKVGRVFRRPADPAKVDMSKWLGGLRFDFDFDYTYDGVMRSYEQSLMRMGIDTVDALLIHDPDRFAHEPHWQSRMTDMSTSGIKALEELKRSGEIKAIGMGLNRVESLDDIPDMVDLDFLIVAMAYTLLDQTGLAALDRFAARGVSVVIATPFASGILVTGPGPEARYMYQPADAEIQEKTRRIKEICDDHAVPLPSAAMRFPLGHPAVVSVIYGSAHPDEMRSNLASGAKPVPPALWADLKSAGLLSKNVPAPD</sequence>
<accession>A0A1Y5U264</accession>
<protein>
    <submittedName>
        <fullName evidence="2">Pyridoxal 4-dehydrogenase</fullName>
        <ecNumber evidence="2">1.1.1.107</ecNumber>
    </submittedName>
</protein>
<dbReference type="Proteomes" id="UP000193900">
    <property type="component" value="Unassembled WGS sequence"/>
</dbReference>
<dbReference type="Pfam" id="PF00248">
    <property type="entry name" value="Aldo_ket_red"/>
    <property type="match status" value="1"/>
</dbReference>
<dbReference type="InterPro" id="IPR036812">
    <property type="entry name" value="NAD(P)_OxRdtase_dom_sf"/>
</dbReference>
<reference evidence="2 3" key="1">
    <citation type="submission" date="2017-03" db="EMBL/GenBank/DDBJ databases">
        <authorList>
            <person name="Afonso C.L."/>
            <person name="Miller P.J."/>
            <person name="Scott M.A."/>
            <person name="Spackman E."/>
            <person name="Goraichik I."/>
            <person name="Dimitrov K.M."/>
            <person name="Suarez D.L."/>
            <person name="Swayne D.E."/>
        </authorList>
    </citation>
    <scope>NUCLEOTIDE SEQUENCE [LARGE SCALE GENOMIC DNA]</scope>
    <source>
        <strain evidence="2 3">CECT 7023</strain>
    </source>
</reference>
<organism evidence="2 3">
    <name type="scientific">Roseisalinus antarcticus</name>
    <dbReference type="NCBI Taxonomy" id="254357"/>
    <lineage>
        <taxon>Bacteria</taxon>
        <taxon>Pseudomonadati</taxon>
        <taxon>Pseudomonadota</taxon>
        <taxon>Alphaproteobacteria</taxon>
        <taxon>Rhodobacterales</taxon>
        <taxon>Roseobacteraceae</taxon>
        <taxon>Roseisalinus</taxon>
    </lineage>
</organism>
<dbReference type="AlphaFoldDB" id="A0A1Y5U264"/>
<gene>
    <name evidence="2" type="primary">pld1_4</name>
    <name evidence="2" type="ORF">ROA7023_03942</name>
</gene>
<feature type="domain" description="NADP-dependent oxidoreductase" evidence="1">
    <location>
        <begin position="1"/>
        <end position="285"/>
    </location>
</feature>
<keyword evidence="2" id="KW-0560">Oxidoreductase</keyword>
<evidence type="ECO:0000313" key="3">
    <source>
        <dbReference type="Proteomes" id="UP000193900"/>
    </source>
</evidence>
<dbReference type="EMBL" id="FWFZ01000035">
    <property type="protein sequence ID" value="SLN75361.1"/>
    <property type="molecule type" value="Genomic_DNA"/>
</dbReference>
<dbReference type="GO" id="GO:0005829">
    <property type="term" value="C:cytosol"/>
    <property type="evidence" value="ECO:0007669"/>
    <property type="project" value="TreeGrafter"/>
</dbReference>
<name>A0A1Y5U264_9RHOB</name>
<dbReference type="InterPro" id="IPR023210">
    <property type="entry name" value="NADP_OxRdtase_dom"/>
</dbReference>
<keyword evidence="3" id="KW-1185">Reference proteome</keyword>
<dbReference type="Gene3D" id="3.20.20.100">
    <property type="entry name" value="NADP-dependent oxidoreductase domain"/>
    <property type="match status" value="1"/>
</dbReference>
<dbReference type="PANTHER" id="PTHR42686">
    <property type="entry name" value="GH17980P-RELATED"/>
    <property type="match status" value="1"/>
</dbReference>
<proteinExistence type="predicted"/>
<dbReference type="SUPFAM" id="SSF51430">
    <property type="entry name" value="NAD(P)-linked oxidoreductase"/>
    <property type="match status" value="1"/>
</dbReference>
<evidence type="ECO:0000313" key="2">
    <source>
        <dbReference type="EMBL" id="SLN75361.1"/>
    </source>
</evidence>
<evidence type="ECO:0000259" key="1">
    <source>
        <dbReference type="Pfam" id="PF00248"/>
    </source>
</evidence>
<dbReference type="InterPro" id="IPR020471">
    <property type="entry name" value="AKR"/>
</dbReference>
<dbReference type="GO" id="GO:0050235">
    <property type="term" value="F:pyridoxal 4-dehydrogenase activity"/>
    <property type="evidence" value="ECO:0007669"/>
    <property type="project" value="UniProtKB-EC"/>
</dbReference>